<dbReference type="Proteomes" id="UP000555564">
    <property type="component" value="Unassembled WGS sequence"/>
</dbReference>
<evidence type="ECO:0000256" key="2">
    <source>
        <dbReference type="ARBA" id="ARBA00022679"/>
    </source>
</evidence>
<evidence type="ECO:0000256" key="1">
    <source>
        <dbReference type="ARBA" id="ARBA00022676"/>
    </source>
</evidence>
<gene>
    <name evidence="3" type="ORF">BJ992_005169</name>
</gene>
<dbReference type="PANTHER" id="PTHR30160:SF1">
    <property type="entry name" value="LIPOPOLYSACCHARIDE 1,2-N-ACETYLGLUCOSAMINETRANSFERASE-RELATED"/>
    <property type="match status" value="1"/>
</dbReference>
<comment type="caution">
    <text evidence="3">The sequence shown here is derived from an EMBL/GenBank/DDBJ whole genome shotgun (WGS) entry which is preliminary data.</text>
</comment>
<dbReference type="GO" id="GO:0005829">
    <property type="term" value="C:cytosol"/>
    <property type="evidence" value="ECO:0007669"/>
    <property type="project" value="TreeGrafter"/>
</dbReference>
<dbReference type="GO" id="GO:0009244">
    <property type="term" value="P:lipopolysaccharide core region biosynthetic process"/>
    <property type="evidence" value="ECO:0007669"/>
    <property type="project" value="TreeGrafter"/>
</dbReference>
<protein>
    <submittedName>
        <fullName evidence="3">ADP-heptose:LPS heptosyltransferase</fullName>
    </submittedName>
</protein>
<dbReference type="Pfam" id="PF01075">
    <property type="entry name" value="Glyco_transf_9"/>
    <property type="match status" value="1"/>
</dbReference>
<organism evidence="3 4">
    <name type="scientific">Sphaerisporangium rubeum</name>
    <dbReference type="NCBI Taxonomy" id="321317"/>
    <lineage>
        <taxon>Bacteria</taxon>
        <taxon>Bacillati</taxon>
        <taxon>Actinomycetota</taxon>
        <taxon>Actinomycetes</taxon>
        <taxon>Streptosporangiales</taxon>
        <taxon>Streptosporangiaceae</taxon>
        <taxon>Sphaerisporangium</taxon>
    </lineage>
</organism>
<evidence type="ECO:0000313" key="3">
    <source>
        <dbReference type="EMBL" id="MBB6475738.1"/>
    </source>
</evidence>
<accession>A0A7X0IKM0</accession>
<reference evidence="3 4" key="1">
    <citation type="submission" date="2020-08" db="EMBL/GenBank/DDBJ databases">
        <title>Sequencing the genomes of 1000 actinobacteria strains.</title>
        <authorList>
            <person name="Klenk H.-P."/>
        </authorList>
    </citation>
    <scope>NUCLEOTIDE SEQUENCE [LARGE SCALE GENOMIC DNA]</scope>
    <source>
        <strain evidence="3 4">DSM 44936</strain>
    </source>
</reference>
<dbReference type="AlphaFoldDB" id="A0A7X0IKM0"/>
<dbReference type="EMBL" id="JACHIU010000001">
    <property type="protein sequence ID" value="MBB6475738.1"/>
    <property type="molecule type" value="Genomic_DNA"/>
</dbReference>
<dbReference type="InterPro" id="IPR002201">
    <property type="entry name" value="Glyco_trans_9"/>
</dbReference>
<name>A0A7X0IKM0_9ACTN</name>
<sequence length="291" mass="30533">MTAALVLRAPGVGELLTAVPALRALYAGGLRVVLAVPEELTELADLTGAVRAVLPTRGLDRLAWGGHRPTVAIDMYGPGPESHLRLMDLRPQRLWAFAHPVFPRLKGPPWRDDEHDVERCCRLIEWYGARTDPADLRLPPPPGHPPPASGTALIHPGAADPAYRWPPERFAEVARALVADGMRVVVTGNRRERPLGLLVAGLAGLPPESVLAGRSSLMDLCAAVSGASLLVSAHCGAAHLAPAYGVPSVTVAGGEPSGPWGPPPYLAGNRVLGGDAGVPAVLNAIKQVLSR</sequence>
<dbReference type="RefSeq" id="WP_221474978.1">
    <property type="nucleotide sequence ID" value="NZ_BAAALO010000019.1"/>
</dbReference>
<keyword evidence="2 3" id="KW-0808">Transferase</keyword>
<dbReference type="GO" id="GO:0008713">
    <property type="term" value="F:ADP-heptose-lipopolysaccharide heptosyltransferase activity"/>
    <property type="evidence" value="ECO:0007669"/>
    <property type="project" value="TreeGrafter"/>
</dbReference>
<dbReference type="InterPro" id="IPR051199">
    <property type="entry name" value="LPS_LOS_Heptosyltrfase"/>
</dbReference>
<dbReference type="PANTHER" id="PTHR30160">
    <property type="entry name" value="TETRAACYLDISACCHARIDE 4'-KINASE-RELATED"/>
    <property type="match status" value="1"/>
</dbReference>
<proteinExistence type="predicted"/>
<keyword evidence="1" id="KW-0328">Glycosyltransferase</keyword>
<dbReference type="CDD" id="cd03789">
    <property type="entry name" value="GT9_LPS_heptosyltransferase"/>
    <property type="match status" value="1"/>
</dbReference>
<dbReference type="SUPFAM" id="SSF53756">
    <property type="entry name" value="UDP-Glycosyltransferase/glycogen phosphorylase"/>
    <property type="match status" value="1"/>
</dbReference>
<keyword evidence="4" id="KW-1185">Reference proteome</keyword>
<dbReference type="Gene3D" id="3.40.50.2000">
    <property type="entry name" value="Glycogen Phosphorylase B"/>
    <property type="match status" value="1"/>
</dbReference>
<evidence type="ECO:0000313" key="4">
    <source>
        <dbReference type="Proteomes" id="UP000555564"/>
    </source>
</evidence>